<protein>
    <recommendedName>
        <fullName evidence="1">F-box domain-containing protein</fullName>
    </recommendedName>
</protein>
<dbReference type="SMART" id="SM00256">
    <property type="entry name" value="FBOX"/>
    <property type="match status" value="1"/>
</dbReference>
<dbReference type="PROSITE" id="PS50181">
    <property type="entry name" value="FBOX"/>
    <property type="match status" value="1"/>
</dbReference>
<evidence type="ECO:0000259" key="1">
    <source>
        <dbReference type="PROSITE" id="PS50181"/>
    </source>
</evidence>
<dbReference type="Gene3D" id="1.20.1280.50">
    <property type="match status" value="1"/>
</dbReference>
<dbReference type="InterPro" id="IPR001810">
    <property type="entry name" value="F-box_dom"/>
</dbReference>
<dbReference type="CDD" id="cd09917">
    <property type="entry name" value="F-box_SF"/>
    <property type="match status" value="1"/>
</dbReference>
<proteinExistence type="predicted"/>
<organism evidence="2 3">
    <name type="scientific">Yarrowia lipolytica</name>
    <name type="common">Candida lipolytica</name>
    <dbReference type="NCBI Taxonomy" id="4952"/>
    <lineage>
        <taxon>Eukaryota</taxon>
        <taxon>Fungi</taxon>
        <taxon>Dikarya</taxon>
        <taxon>Ascomycota</taxon>
        <taxon>Saccharomycotina</taxon>
        <taxon>Dipodascomycetes</taxon>
        <taxon>Dipodascales</taxon>
        <taxon>Dipodascales incertae sedis</taxon>
        <taxon>Yarrowia</taxon>
    </lineage>
</organism>
<dbReference type="EMBL" id="CP017558">
    <property type="protein sequence ID" value="AOW06447.1"/>
    <property type="molecule type" value="Genomic_DNA"/>
</dbReference>
<dbReference type="GeneID" id="2908239"/>
<gene>
    <name evidence="2" type="ORF">YALI1_F00996g</name>
</gene>
<dbReference type="KEGG" id="yli:2908239"/>
<dbReference type="Proteomes" id="UP000182444">
    <property type="component" value="Chromosome 1F"/>
</dbReference>
<dbReference type="InterPro" id="IPR036047">
    <property type="entry name" value="F-box-like_dom_sf"/>
</dbReference>
<dbReference type="AlphaFoldDB" id="A0A1D8NLD5"/>
<dbReference type="VEuPathDB" id="FungiDB:YALI0_F00616g"/>
<feature type="domain" description="F-box" evidence="1">
    <location>
        <begin position="1"/>
        <end position="42"/>
    </location>
</feature>
<dbReference type="Pfam" id="PF12937">
    <property type="entry name" value="F-box-like"/>
    <property type="match status" value="1"/>
</dbReference>
<dbReference type="SUPFAM" id="SSF81383">
    <property type="entry name" value="F-box domain"/>
    <property type="match status" value="1"/>
</dbReference>
<reference evidence="2 3" key="1">
    <citation type="journal article" date="2016" name="PLoS ONE">
        <title>Sequence Assembly of Yarrowia lipolytica Strain W29/CLIB89 Shows Transposable Element Diversity.</title>
        <authorList>
            <person name="Magnan C."/>
            <person name="Yu J."/>
            <person name="Chang I."/>
            <person name="Jahn E."/>
            <person name="Kanomata Y."/>
            <person name="Wu J."/>
            <person name="Zeller M."/>
            <person name="Oakes M."/>
            <person name="Baldi P."/>
            <person name="Sandmeyer S."/>
        </authorList>
    </citation>
    <scope>NUCLEOTIDE SEQUENCE [LARGE SCALE GENOMIC DNA]</scope>
    <source>
        <strain evidence="3">CLIB89(W29)</strain>
    </source>
</reference>
<sequence>MLPSELVQLIASHLDMASIVSLSQTSSSWRYAVSEDVFRSRMSSLCPWFEPQTSQYKTWKECALEFVWRVSRKTFAPWLKYRPGDGLDDGEFNFSKSLTPDQSSQLLRISLSPSQPSVYTSKYGIQVSFANVDVWSAPDFQEILSLPQLLAVLVIYQDVTTMIRGILVVKYRNSPGLEPDVNTSLPVCQKYRLLTSGSHLFLHIIDEIEPEGDIHYGEFFHVTGGGLRLLFTCQKPVVCFNGLFYFFSRRKLNCVQVCLNGSEAGTDTTSKRGPEPPTTVIYSRSTRPLKIKYCLYIGCDGYAFLGTRDRNKQLMWNMFTNEIFPLTHQLSQPQRFGFHAAKYACDDVTPFYNVSAPGINCLDAEDAEASGEEPEPPVMKAFALFVSLQGLEARQDLVW</sequence>
<accession>A0A1D8NLD5</accession>
<dbReference type="VEuPathDB" id="FungiDB:YALI1_F00996g"/>
<evidence type="ECO:0000313" key="2">
    <source>
        <dbReference type="EMBL" id="AOW06447.1"/>
    </source>
</evidence>
<evidence type="ECO:0000313" key="3">
    <source>
        <dbReference type="Proteomes" id="UP000182444"/>
    </source>
</evidence>
<name>A0A1D8NLD5_YARLL</name>
<dbReference type="RefSeq" id="XP_504827.3">
    <property type="nucleotide sequence ID" value="XM_504827.3"/>
</dbReference>